<sequence>MNGSANPSGTATHTCPPVPSTGLSGGLIPHAVRPDRWCWAPDLGFHHRSAPHRRVQLRPAAGLLTRGHTIGVRRAVALGAGGAPADVAHAFSELEAWAAFTDADVFAELGHALSGLPGPDAAEHAARAVVLRALDRIDVTMLPTSWQGPLALAASGQGASPQEAARLRAVCDAAYRRLTRFETGWPPARTDRQAWWDYAAARACTALRDEDWTAAAHAVTDLYGLTGPAEEQATAWLRQVAATALPRVAG</sequence>
<dbReference type="EMBL" id="BONF01000025">
    <property type="protein sequence ID" value="GIF82911.1"/>
    <property type="molecule type" value="Genomic_DNA"/>
</dbReference>
<gene>
    <name evidence="1" type="ORF">Cba03nite_42600</name>
</gene>
<organism evidence="1 2">
    <name type="scientific">Catellatospora bangladeshensis</name>
    <dbReference type="NCBI Taxonomy" id="310355"/>
    <lineage>
        <taxon>Bacteria</taxon>
        <taxon>Bacillati</taxon>
        <taxon>Actinomycetota</taxon>
        <taxon>Actinomycetes</taxon>
        <taxon>Micromonosporales</taxon>
        <taxon>Micromonosporaceae</taxon>
        <taxon>Catellatospora</taxon>
    </lineage>
</organism>
<dbReference type="AlphaFoldDB" id="A0A8J3JED4"/>
<comment type="caution">
    <text evidence="1">The sequence shown here is derived from an EMBL/GenBank/DDBJ whole genome shotgun (WGS) entry which is preliminary data.</text>
</comment>
<protein>
    <submittedName>
        <fullName evidence="1">Uncharacterized protein</fullName>
    </submittedName>
</protein>
<evidence type="ECO:0000313" key="2">
    <source>
        <dbReference type="Proteomes" id="UP000601223"/>
    </source>
</evidence>
<dbReference type="Proteomes" id="UP000601223">
    <property type="component" value="Unassembled WGS sequence"/>
</dbReference>
<reference evidence="1 2" key="1">
    <citation type="submission" date="2021-01" db="EMBL/GenBank/DDBJ databases">
        <title>Whole genome shotgun sequence of Catellatospora bangladeshensis NBRC 107357.</title>
        <authorList>
            <person name="Komaki H."/>
            <person name="Tamura T."/>
        </authorList>
    </citation>
    <scope>NUCLEOTIDE SEQUENCE [LARGE SCALE GENOMIC DNA]</scope>
    <source>
        <strain evidence="1 2">NBRC 107357</strain>
    </source>
</reference>
<proteinExistence type="predicted"/>
<accession>A0A8J3JED4</accession>
<evidence type="ECO:0000313" key="1">
    <source>
        <dbReference type="EMBL" id="GIF82911.1"/>
    </source>
</evidence>
<keyword evidence="2" id="KW-1185">Reference proteome</keyword>
<name>A0A8J3JED4_9ACTN</name>